<dbReference type="VEuPathDB" id="VectorBase:CSON005056"/>
<dbReference type="GO" id="GO:0051893">
    <property type="term" value="P:regulation of focal adhesion assembly"/>
    <property type="evidence" value="ECO:0007669"/>
    <property type="project" value="TreeGrafter"/>
</dbReference>
<dbReference type="Pfam" id="PF15949">
    <property type="entry name" value="DUF4757"/>
    <property type="match status" value="1"/>
</dbReference>
<evidence type="ECO:0000259" key="7">
    <source>
        <dbReference type="PROSITE" id="PS50023"/>
    </source>
</evidence>
<feature type="domain" description="LIM zinc-binding" evidence="7">
    <location>
        <begin position="1413"/>
        <end position="1479"/>
    </location>
</feature>
<sequence>MYNKYITNKNNSNIQLNMPSESINTTSHKSNGSNNNESAANPVRKISYDPTEYVQKARITKAAPPPPAYNPLQFVAVKPVKLYKTSDEPKKAEQIKKEVKKEDAEEWQSNLDNWKCSRRKRVEHIIDRVVEVKKLELEEHDRNRRKSKTFSEMMEERGGRRKISVPIYKDEDGNDLSDLGIITSNTSEKSSISEDLSNQSPMNYTNEQQSVQFNVLQDDMTIKSYNSDDNAVTEWQDVNEQSVKFNVLQDEMMIRSNNSYDASMTEWQGLSEYTYESAIENYKARVKQVSNSSSHLKLLTDNEYDSIEPTTELNMNQKKSQKSDIVQRLQSIELRIDSTDNCEKDKTVNIDLPKVNIAKRRELFEKSQSSQEPIEKRDKCPSTELLQVMSIRERISGLKREEEAQSTFNIDVDIPSVKSRYLILEKNVNIDPEEKQNKIEIPLTGSLKDRLSSLQSCLTSSNNTKAIDNNRNSKEKSPVLNFDSFPKNLNLNDHMSVSSNHKENMEPIDTDREDSGIHTTDISCSVSQVDEQSDEKIFELNSITSVTNSKTDQQSEHVFLTTATEKEEPESITDKAFCKNYAIPDLIQHKNPSTIDNCLSYQDDNVSLSFSEPGAQSSISDDTLLLDVKSLIDNLAITTISDKVEESSIYSNDFEETSFFNTSSMFDETTANDDDSSIFSSSPYRQNNDTSVYNNCKSLTPPSLNLNLSSLKPNAEVSPSSGDHTTKNELVLDYFNKVSETKSETSSPKSPSRSILNFIKTHLIHSSSEQMSPQESSTFYVVEALDIAFQEIDNEVHSNIKQTKQSNTQNDHVVVTDFDELQIETDPLYENIDNILDHKKLCLINNTKILHNNKASPKRPDKISMCNSQEPLEEEVIQYVSESNYQISNTEPYYEVPKTKPVPLYENVQSRGPPTEKPPPPPPMDDMDEEKEVTYTSNKYDENFRRINSTKRIKKEIWNKRSSFLGIENPNDSVFELNVAPPPDMSTFLEEERRFQRQHIMKAGFSDNSDTGESRDSGVSENHSRQSSGPFSVEEQLDTTGKLSPPDKNQSLHLNEDCRLNNIEKQIIEQENRYHINGPHYDDTLDAEEVLRVERELLRLEKKELNRQRINLMHREAKPSQDRENKTSTCGENYVNPLTSYHHQAYQVETEFRKSMPDLQSLIEQQKSLALHAPAKPLRAQFKQEYLNANPLLLLKNTNLVENIPKRELNQGNASEVQPIPFQYDFIHSHNKSYRMSHPHSKDDTNIYANMSKQTLHVLSATPKPRLTNEWVQYRSSEPSHSDLYQEINTSHYKNTNKNNYISNNHILDWVQPKKYQHQKRKSEPQSFNYHSHWLIQEAEQRRLDQQRHTSGTNRKSLPDSVIQTITQRVQNMGIGENRRSTHDSNISISNNDLLQTNNQDRNDRILSVSGKKKCTHCGNELGRGAAMIIESLRLFYHIDCFKCFVCHLPLGDGLGGTDVRVRNSKLHCQNCYSSDDGIKFSCV</sequence>
<dbReference type="InterPro" id="IPR031865">
    <property type="entry name" value="DUF4757"/>
</dbReference>
<keyword evidence="3 4" id="KW-0440">LIM domain</keyword>
<gene>
    <name evidence="8" type="primary">CSON005056</name>
</gene>
<evidence type="ECO:0000256" key="1">
    <source>
        <dbReference type="ARBA" id="ARBA00022723"/>
    </source>
</evidence>
<dbReference type="PANTHER" id="PTHR15551:SF3">
    <property type="entry name" value="LIM AND CALPONIN HOMOLOGY DOMAINS-CONTAINING PROTEIN 1"/>
    <property type="match status" value="1"/>
</dbReference>
<name>A0A336MQ29_CULSO</name>
<feature type="region of interest" description="Disordered" evidence="6">
    <location>
        <begin position="499"/>
        <end position="518"/>
    </location>
</feature>
<evidence type="ECO:0000256" key="6">
    <source>
        <dbReference type="SAM" id="MobiDB-lite"/>
    </source>
</evidence>
<accession>A0A336MQ29</accession>
<dbReference type="PROSITE" id="PS50023">
    <property type="entry name" value="LIM_DOMAIN_2"/>
    <property type="match status" value="1"/>
</dbReference>
<feature type="compositionally biased region" description="Low complexity" evidence="6">
    <location>
        <begin position="30"/>
        <end position="41"/>
    </location>
</feature>
<feature type="region of interest" description="Disordered" evidence="6">
    <location>
        <begin position="1"/>
        <end position="47"/>
    </location>
</feature>
<dbReference type="Pfam" id="PF00412">
    <property type="entry name" value="LIM"/>
    <property type="match status" value="1"/>
</dbReference>
<dbReference type="GO" id="GO:0001725">
    <property type="term" value="C:stress fiber"/>
    <property type="evidence" value="ECO:0007669"/>
    <property type="project" value="TreeGrafter"/>
</dbReference>
<organism evidence="8">
    <name type="scientific">Culicoides sonorensis</name>
    <name type="common">Biting midge</name>
    <dbReference type="NCBI Taxonomy" id="179676"/>
    <lineage>
        <taxon>Eukaryota</taxon>
        <taxon>Metazoa</taxon>
        <taxon>Ecdysozoa</taxon>
        <taxon>Arthropoda</taxon>
        <taxon>Hexapoda</taxon>
        <taxon>Insecta</taxon>
        <taxon>Pterygota</taxon>
        <taxon>Neoptera</taxon>
        <taxon>Endopterygota</taxon>
        <taxon>Diptera</taxon>
        <taxon>Nematocera</taxon>
        <taxon>Chironomoidea</taxon>
        <taxon>Ceratopogonidae</taxon>
        <taxon>Ceratopogoninae</taxon>
        <taxon>Culicoides</taxon>
        <taxon>Monoculicoides</taxon>
    </lineage>
</organism>
<evidence type="ECO:0000256" key="5">
    <source>
        <dbReference type="SAM" id="Coils"/>
    </source>
</evidence>
<protein>
    <submittedName>
        <fullName evidence="8">CSON005056 protein</fullName>
    </submittedName>
</protein>
<dbReference type="InterPro" id="IPR001781">
    <property type="entry name" value="Znf_LIM"/>
</dbReference>
<feature type="compositionally biased region" description="Polar residues" evidence="6">
    <location>
        <begin position="1"/>
        <end position="29"/>
    </location>
</feature>
<dbReference type="SMART" id="SM00132">
    <property type="entry name" value="LIM"/>
    <property type="match status" value="1"/>
</dbReference>
<dbReference type="Gene3D" id="2.10.110.10">
    <property type="entry name" value="Cysteine Rich Protein"/>
    <property type="match status" value="1"/>
</dbReference>
<feature type="region of interest" description="Disordered" evidence="6">
    <location>
        <begin position="896"/>
        <end position="929"/>
    </location>
</feature>
<feature type="compositionally biased region" description="Basic and acidic residues" evidence="6">
    <location>
        <begin position="1012"/>
        <end position="1024"/>
    </location>
</feature>
<dbReference type="GO" id="GO:0051496">
    <property type="term" value="P:positive regulation of stress fiber assembly"/>
    <property type="evidence" value="ECO:0007669"/>
    <property type="project" value="TreeGrafter"/>
</dbReference>
<keyword evidence="1 4" id="KW-0479">Metal-binding</keyword>
<feature type="compositionally biased region" description="Pro residues" evidence="6">
    <location>
        <begin position="915"/>
        <end position="924"/>
    </location>
</feature>
<proteinExistence type="predicted"/>
<feature type="coiled-coil region" evidence="5">
    <location>
        <begin position="1088"/>
        <end position="1115"/>
    </location>
</feature>
<reference evidence="8" key="1">
    <citation type="submission" date="2018-07" db="EMBL/GenBank/DDBJ databases">
        <authorList>
            <person name="Quirk P.G."/>
            <person name="Krulwich T.A."/>
        </authorList>
    </citation>
    <scope>NUCLEOTIDE SEQUENCE</scope>
</reference>
<keyword evidence="5" id="KW-0175">Coiled coil</keyword>
<evidence type="ECO:0000256" key="4">
    <source>
        <dbReference type="PROSITE-ProRule" id="PRU00125"/>
    </source>
</evidence>
<feature type="region of interest" description="Disordered" evidence="6">
    <location>
        <begin position="465"/>
        <end position="485"/>
    </location>
</feature>
<dbReference type="OMA" id="EEYTYER"/>
<evidence type="ECO:0000313" key="8">
    <source>
        <dbReference type="EMBL" id="SSX32512.1"/>
    </source>
</evidence>
<feature type="compositionally biased region" description="Basic and acidic residues" evidence="6">
    <location>
        <begin position="500"/>
        <end position="516"/>
    </location>
</feature>
<dbReference type="PROSITE" id="PS00478">
    <property type="entry name" value="LIM_DOMAIN_1"/>
    <property type="match status" value="1"/>
</dbReference>
<dbReference type="GO" id="GO:0032034">
    <property type="term" value="F:myosin II head/neck binding"/>
    <property type="evidence" value="ECO:0007669"/>
    <property type="project" value="TreeGrafter"/>
</dbReference>
<keyword evidence="2 4" id="KW-0862">Zinc</keyword>
<evidence type="ECO:0000256" key="2">
    <source>
        <dbReference type="ARBA" id="ARBA00022833"/>
    </source>
</evidence>
<dbReference type="CDD" id="cd08368">
    <property type="entry name" value="LIM"/>
    <property type="match status" value="1"/>
</dbReference>
<dbReference type="GO" id="GO:0046872">
    <property type="term" value="F:metal ion binding"/>
    <property type="evidence" value="ECO:0007669"/>
    <property type="project" value="UniProtKB-KW"/>
</dbReference>
<dbReference type="EMBL" id="UFQT01002045">
    <property type="protein sequence ID" value="SSX32512.1"/>
    <property type="molecule type" value="Genomic_DNA"/>
</dbReference>
<evidence type="ECO:0000256" key="3">
    <source>
        <dbReference type="ARBA" id="ARBA00023038"/>
    </source>
</evidence>
<feature type="region of interest" description="Disordered" evidence="6">
    <location>
        <begin position="1002"/>
        <end position="1055"/>
    </location>
</feature>
<feature type="compositionally biased region" description="Polar residues" evidence="6">
    <location>
        <begin position="1038"/>
        <end position="1053"/>
    </location>
</feature>
<dbReference type="PANTHER" id="PTHR15551">
    <property type="entry name" value="LIM DOMAIN ONLY 7"/>
    <property type="match status" value="1"/>
</dbReference>